<sequence length="259" mass="30778">MEQREIEYIAKQEWKRELEWREDPKNAKVMHFADRLFHDLNELGYDIRWGFSMQPAVFNGDNRIFPICKKYIEEAGNDEELKRYASMVVWILAHKRMTVATEFLLQRYREALHTSDDRELLSTYAQTIAKIQDKRYIHEYMALTKPEVICYTSAYIVQLLGKLKVYEAEEQLIDLVDFRSPVELGWSEESFYFIGLNLFVSESAIKALGLLKCKKAIPVIEKYLHPETLPGFFPNDKRRKSHITEFRNLARKTIERINR</sequence>
<organism evidence="1 2">
    <name type="scientific">Candidatus Gallimonas intestinavium</name>
    <dbReference type="NCBI Taxonomy" id="2838603"/>
    <lineage>
        <taxon>Bacteria</taxon>
        <taxon>Bacillati</taxon>
        <taxon>Bacillota</taxon>
        <taxon>Clostridia</taxon>
        <taxon>Candidatus Gallimonas</taxon>
    </lineage>
</organism>
<protein>
    <submittedName>
        <fullName evidence="1">Uncharacterized protein</fullName>
    </submittedName>
</protein>
<reference evidence="1" key="1">
    <citation type="journal article" date="2021" name="PeerJ">
        <title>Extensive microbial diversity within the chicken gut microbiome revealed by metagenomics and culture.</title>
        <authorList>
            <person name="Gilroy R."/>
            <person name="Ravi A."/>
            <person name="Getino M."/>
            <person name="Pursley I."/>
            <person name="Horton D.L."/>
            <person name="Alikhan N.F."/>
            <person name="Baker D."/>
            <person name="Gharbi K."/>
            <person name="Hall N."/>
            <person name="Watson M."/>
            <person name="Adriaenssens E.M."/>
            <person name="Foster-Nyarko E."/>
            <person name="Jarju S."/>
            <person name="Secka A."/>
            <person name="Antonio M."/>
            <person name="Oren A."/>
            <person name="Chaudhuri R.R."/>
            <person name="La Ragione R."/>
            <person name="Hildebrand F."/>
            <person name="Pallen M.J."/>
        </authorList>
    </citation>
    <scope>NUCLEOTIDE SEQUENCE</scope>
    <source>
        <strain evidence="1">ChiW7-2402</strain>
    </source>
</reference>
<dbReference type="EMBL" id="DXBB01000090">
    <property type="protein sequence ID" value="HIZ73218.1"/>
    <property type="molecule type" value="Genomic_DNA"/>
</dbReference>
<evidence type="ECO:0000313" key="1">
    <source>
        <dbReference type="EMBL" id="HIZ73218.1"/>
    </source>
</evidence>
<accession>A0A9D2G5X8</accession>
<dbReference type="Proteomes" id="UP000824102">
    <property type="component" value="Unassembled WGS sequence"/>
</dbReference>
<proteinExistence type="predicted"/>
<name>A0A9D2G5X8_9FIRM</name>
<gene>
    <name evidence="1" type="ORF">H9964_06525</name>
</gene>
<dbReference type="AlphaFoldDB" id="A0A9D2G5X8"/>
<evidence type="ECO:0000313" key="2">
    <source>
        <dbReference type="Proteomes" id="UP000824102"/>
    </source>
</evidence>
<comment type="caution">
    <text evidence="1">The sequence shown here is derived from an EMBL/GenBank/DDBJ whole genome shotgun (WGS) entry which is preliminary data.</text>
</comment>
<reference evidence="1" key="2">
    <citation type="submission" date="2021-04" db="EMBL/GenBank/DDBJ databases">
        <authorList>
            <person name="Gilroy R."/>
        </authorList>
    </citation>
    <scope>NUCLEOTIDE SEQUENCE</scope>
    <source>
        <strain evidence="1">ChiW7-2402</strain>
    </source>
</reference>